<sequence length="138" mass="15998">MQTETILVVAPNNDGRKFVKLLQHHHLPFAVLTNSTAEEKHFEKQGVEQIVRIDTSMTEKWVIPKMTVGCIFIFESSLNLTCRYLQICRSWTEREIHVITRQLMHPRGVYQRMGADHVIYTKTGEVGFILKGLRDGCR</sequence>
<keyword evidence="2" id="KW-1185">Reference proteome</keyword>
<dbReference type="RefSeq" id="WP_375523402.1">
    <property type="nucleotide sequence ID" value="NZ_JBHILM010000001.1"/>
</dbReference>
<proteinExistence type="predicted"/>
<protein>
    <recommendedName>
        <fullName evidence="3">TrkA-N domain-containing protein</fullName>
    </recommendedName>
</protein>
<reference evidence="1 2" key="1">
    <citation type="submission" date="2024-09" db="EMBL/GenBank/DDBJ databases">
        <authorList>
            <person name="Ruan L."/>
        </authorList>
    </citation>
    <scope>NUCLEOTIDE SEQUENCE [LARGE SCALE GENOMIC DNA]</scope>
    <source>
        <strain evidence="1 2">D33</strain>
    </source>
</reference>
<evidence type="ECO:0000313" key="1">
    <source>
        <dbReference type="EMBL" id="MFB5679566.1"/>
    </source>
</evidence>
<name>A0ABV5B1L7_9BACL</name>
<evidence type="ECO:0008006" key="3">
    <source>
        <dbReference type="Google" id="ProtNLM"/>
    </source>
</evidence>
<dbReference type="Proteomes" id="UP001580407">
    <property type="component" value="Unassembled WGS sequence"/>
</dbReference>
<dbReference type="EMBL" id="JBHILM010000001">
    <property type="protein sequence ID" value="MFB5679566.1"/>
    <property type="molecule type" value="Genomic_DNA"/>
</dbReference>
<organism evidence="1 2">
    <name type="scientific">Paenibacillus terreus</name>
    <dbReference type="NCBI Taxonomy" id="1387834"/>
    <lineage>
        <taxon>Bacteria</taxon>
        <taxon>Bacillati</taxon>
        <taxon>Bacillota</taxon>
        <taxon>Bacilli</taxon>
        <taxon>Bacillales</taxon>
        <taxon>Paenibacillaceae</taxon>
        <taxon>Paenibacillus</taxon>
    </lineage>
</organism>
<comment type="caution">
    <text evidence="1">The sequence shown here is derived from an EMBL/GenBank/DDBJ whole genome shotgun (WGS) entry which is preliminary data.</text>
</comment>
<evidence type="ECO:0000313" key="2">
    <source>
        <dbReference type="Proteomes" id="UP001580407"/>
    </source>
</evidence>
<gene>
    <name evidence="1" type="ORF">ACE3NQ_01400</name>
</gene>
<accession>A0ABV5B1L7</accession>